<dbReference type="EMBL" id="CM007385">
    <property type="protein sequence ID" value="ONK68260.1"/>
    <property type="molecule type" value="Genomic_DNA"/>
</dbReference>
<evidence type="ECO:0000256" key="6">
    <source>
        <dbReference type="SAM" id="MobiDB-lite"/>
    </source>
</evidence>
<dbReference type="SUPFAM" id="SSF54001">
    <property type="entry name" value="Cysteine proteinases"/>
    <property type="match status" value="1"/>
</dbReference>
<keyword evidence="2" id="KW-0645">Protease</keyword>
<protein>
    <recommendedName>
        <fullName evidence="7">Ubiquitin-like protease family profile domain-containing protein</fullName>
    </recommendedName>
</protein>
<evidence type="ECO:0000313" key="9">
    <source>
        <dbReference type="Proteomes" id="UP000243459"/>
    </source>
</evidence>
<evidence type="ECO:0000256" key="4">
    <source>
        <dbReference type="ARBA" id="ARBA00022801"/>
    </source>
</evidence>
<dbReference type="GO" id="GO:0016926">
    <property type="term" value="P:protein desumoylation"/>
    <property type="evidence" value="ECO:0007669"/>
    <property type="project" value="TreeGrafter"/>
</dbReference>
<evidence type="ECO:0000256" key="2">
    <source>
        <dbReference type="ARBA" id="ARBA00022670"/>
    </source>
</evidence>
<dbReference type="FunFam" id="3.40.395.10:FF:000005">
    <property type="entry name" value="Ubiquitin-like-specific protease ESD4"/>
    <property type="match status" value="1"/>
</dbReference>
<dbReference type="PANTHER" id="PTHR12606:SF1">
    <property type="entry name" value="UBIQUITIN-LIKE-SPECIFIC PROTEASE 1A"/>
    <property type="match status" value="1"/>
</dbReference>
<feature type="domain" description="Ubiquitin-like protease family profile" evidence="7">
    <location>
        <begin position="249"/>
        <end position="421"/>
    </location>
</feature>
<dbReference type="OMA" id="HMAYFRK"/>
<evidence type="ECO:0000256" key="5">
    <source>
        <dbReference type="ARBA" id="ARBA00022807"/>
    </source>
</evidence>
<proteinExistence type="inferred from homology"/>
<dbReference type="GO" id="GO:0006508">
    <property type="term" value="P:proteolysis"/>
    <property type="evidence" value="ECO:0007669"/>
    <property type="project" value="UniProtKB-KW"/>
</dbReference>
<accession>A0A5P1EVV6</accession>
<dbReference type="GO" id="GO:0005634">
    <property type="term" value="C:nucleus"/>
    <property type="evidence" value="ECO:0007669"/>
    <property type="project" value="TreeGrafter"/>
</dbReference>
<dbReference type="OrthoDB" id="1939479at2759"/>
<dbReference type="Pfam" id="PF02902">
    <property type="entry name" value="Peptidase_C48"/>
    <property type="match status" value="1"/>
</dbReference>
<gene>
    <name evidence="8" type="ORF">A4U43_C05F9390</name>
</gene>
<organism evidence="8 9">
    <name type="scientific">Asparagus officinalis</name>
    <name type="common">Garden asparagus</name>
    <dbReference type="NCBI Taxonomy" id="4686"/>
    <lineage>
        <taxon>Eukaryota</taxon>
        <taxon>Viridiplantae</taxon>
        <taxon>Streptophyta</taxon>
        <taxon>Embryophyta</taxon>
        <taxon>Tracheophyta</taxon>
        <taxon>Spermatophyta</taxon>
        <taxon>Magnoliopsida</taxon>
        <taxon>Liliopsida</taxon>
        <taxon>Asparagales</taxon>
        <taxon>Asparagaceae</taxon>
        <taxon>Asparagoideae</taxon>
        <taxon>Asparagus</taxon>
    </lineage>
</organism>
<sequence>MGALTENRKRCFAFVDHPISDLKITPSSKKPKLRPQIPAPTPKAVSFPPTAPFSRQVHGPQRVIKAFNLGSSSGRGLVQREPFQMGNFASSLFESKREEGLGLEAYRKMVNDSGFREVNPGSGSKLGLGSVEEISLPPPTDAEEVKVLNRKVVDARNVVENVWVKNKKPVYLELYEQAKKRDPRLSTLSLDQKLAELKLSGLQSVPKAQEENPKEVFIPLTDEEEDEVSYAFRGGKRRQLLVTHKASNIEITGEVLQCLNGNGWLNDEVINLYLELLKERERREPKKFLKCHFFSTFFYKRLISGRNGYDYNAVKRWTTQRKLGYGLIECDKIFVPIHQDIHWCLAVISVKDETFQYLDSLGGIDTAVLRVLARYFMDEVKDKSNKQIDTSSWKHEMVDALPLQQNGWDCGMFMLKYIDFYSRGLDLCFNQEHMAYFRKRTAKEILKLRAD</sequence>
<dbReference type="Proteomes" id="UP000243459">
    <property type="component" value="Chromosome 5"/>
</dbReference>
<keyword evidence="5" id="KW-0788">Thiol protease</keyword>
<feature type="region of interest" description="Disordered" evidence="6">
    <location>
        <begin position="26"/>
        <end position="55"/>
    </location>
</feature>
<comment type="similarity">
    <text evidence="1">Belongs to the peptidase C48 family.</text>
</comment>
<dbReference type="InterPro" id="IPR003653">
    <property type="entry name" value="Peptidase_C48_C"/>
</dbReference>
<evidence type="ECO:0000259" key="7">
    <source>
        <dbReference type="PROSITE" id="PS50600"/>
    </source>
</evidence>
<keyword evidence="3" id="KW-0833">Ubl conjugation pathway</keyword>
<dbReference type="PANTHER" id="PTHR12606">
    <property type="entry name" value="SENTRIN/SUMO-SPECIFIC PROTEASE"/>
    <property type="match status" value="1"/>
</dbReference>
<dbReference type="GO" id="GO:0016929">
    <property type="term" value="F:deSUMOylase activity"/>
    <property type="evidence" value="ECO:0007669"/>
    <property type="project" value="TreeGrafter"/>
</dbReference>
<reference evidence="9" key="1">
    <citation type="journal article" date="2017" name="Nat. Commun.">
        <title>The asparagus genome sheds light on the origin and evolution of a young Y chromosome.</title>
        <authorList>
            <person name="Harkess A."/>
            <person name="Zhou J."/>
            <person name="Xu C."/>
            <person name="Bowers J.E."/>
            <person name="Van der Hulst R."/>
            <person name="Ayyampalayam S."/>
            <person name="Mercati F."/>
            <person name="Riccardi P."/>
            <person name="McKain M.R."/>
            <person name="Kakrana A."/>
            <person name="Tang H."/>
            <person name="Ray J."/>
            <person name="Groenendijk J."/>
            <person name="Arikit S."/>
            <person name="Mathioni S.M."/>
            <person name="Nakano M."/>
            <person name="Shan H."/>
            <person name="Telgmann-Rauber A."/>
            <person name="Kanno A."/>
            <person name="Yue Z."/>
            <person name="Chen H."/>
            <person name="Li W."/>
            <person name="Chen Y."/>
            <person name="Xu X."/>
            <person name="Zhang Y."/>
            <person name="Luo S."/>
            <person name="Chen H."/>
            <person name="Gao J."/>
            <person name="Mao Z."/>
            <person name="Pires J.C."/>
            <person name="Luo M."/>
            <person name="Kudrna D."/>
            <person name="Wing R.A."/>
            <person name="Meyers B.C."/>
            <person name="Yi K."/>
            <person name="Kong H."/>
            <person name="Lavrijsen P."/>
            <person name="Sunseri F."/>
            <person name="Falavigna A."/>
            <person name="Ye Y."/>
            <person name="Leebens-Mack J.H."/>
            <person name="Chen G."/>
        </authorList>
    </citation>
    <scope>NUCLEOTIDE SEQUENCE [LARGE SCALE GENOMIC DNA]</scope>
    <source>
        <strain evidence="9">cv. DH0086</strain>
    </source>
</reference>
<dbReference type="PROSITE" id="PS50600">
    <property type="entry name" value="ULP_PROTEASE"/>
    <property type="match status" value="1"/>
</dbReference>
<dbReference type="Gene3D" id="3.40.395.10">
    <property type="entry name" value="Adenoviral Proteinase, Chain A"/>
    <property type="match status" value="1"/>
</dbReference>
<evidence type="ECO:0000256" key="1">
    <source>
        <dbReference type="ARBA" id="ARBA00005234"/>
    </source>
</evidence>
<dbReference type="InterPro" id="IPR038765">
    <property type="entry name" value="Papain-like_cys_pep_sf"/>
</dbReference>
<evidence type="ECO:0000313" key="8">
    <source>
        <dbReference type="EMBL" id="ONK68260.1"/>
    </source>
</evidence>
<evidence type="ECO:0000256" key="3">
    <source>
        <dbReference type="ARBA" id="ARBA00022786"/>
    </source>
</evidence>
<dbReference type="Gramene" id="ONK68260">
    <property type="protein sequence ID" value="ONK68260"/>
    <property type="gene ID" value="A4U43_C05F9390"/>
</dbReference>
<dbReference type="AlphaFoldDB" id="A0A5P1EVV6"/>
<keyword evidence="9" id="KW-1185">Reference proteome</keyword>
<name>A0A5P1EVV6_ASPOF</name>
<keyword evidence="4" id="KW-0378">Hydrolase</keyword>